<feature type="transmembrane region" description="Helical" evidence="1">
    <location>
        <begin position="933"/>
        <end position="955"/>
    </location>
</feature>
<dbReference type="PANTHER" id="PTHR34730:SF1">
    <property type="entry name" value="PARAQUAT-INDUCIBLE PROTEIN A"/>
    <property type="match status" value="1"/>
</dbReference>
<sequence length="961" mass="104581">MAQSKKAVDSMPLVLDGGVPPWVYGEVFVPPFSVVQAPSWLGFAVNVTGGSCRGLNIEELLLTQTVADADHLKIGLQADVGTHCVVDTLLEVRSLHSCTVAVALSASVVKLTIQVPSVSGFPGQATAVCELTPDVTQLEVHGESAACDALKLAKRGIRALVNEFASKVVCSQVSAGLAKLSSEEKVQPYLKPAAALRPPAADGAVDLRSIFWQGPMGHVFRSFLREVGHVDNNVEFNKVLQFLRSDLGLGALALHSGAELKVALPWIEDAFLAWTTKSAKVDVSFVEDLHFGFTAPSAARLEGEFTPWVSMAAEMALLLPQGTATLKLLGHVLNITQHASLSPVHFHVRADLKVAGDATVFVAYNETGLRQLQLDQMQSGGCASIFLDRRIGSPIEVLEARCTPRLQSLDVQLLEYDPSDLENRILKVFLTVLQLLGHTFGDTAVQAVDGYISRRGRALMNEMLEQMILKSQQLACPASNYSSGEIGAIAMPSSWGSGFFLSLMAILFLVYLYPLCTCYMSNCAPERSTSSSRLNWLNEAALAASPDFAEVSRSMDAGPRRGLGWQPGVPLAARWGLLSGIVGTILLFVYASVTPGILLSGSFKASDGSSDTRHMASLSMDNSLVQTWTVGSYFVFCAMLIFSVIWPYIKLFMMLYVWVRPMDHSTRGPVLVFLDQIGKWSLMDNIIMFLFIVFFWIAWTGEDLVGGGRASFGLKCSPQDEVNTFLAATILSLLLGHAMLWIHRWQNADKVAGGEEPLARSGPSSSRRLRIVGVGHVICLLLTVLSWQVEIVEVTFSGLVGTFLEVTQQPTSRGYSIIGILSCLGEQGSMYLQVTFAVFVLAIPVLQLLAMIFICLYQLRPKRQQQFLRLCYTLRAWAAYDVFLIAFLAAVLGGDRYGIGQFIELIVYKQNLAPTCRGFRDVGIECLHIHLGFLPGTLIIVAAVALSYVVSLLVARETNPG</sequence>
<gene>
    <name evidence="2" type="primary">ytlA</name>
    <name evidence="2" type="ORF">SNAT2548_LOCUS2918</name>
</gene>
<proteinExistence type="predicted"/>
<keyword evidence="3" id="KW-1185">Reference proteome</keyword>
<evidence type="ECO:0000256" key="1">
    <source>
        <dbReference type="SAM" id="Phobius"/>
    </source>
</evidence>
<reference evidence="2" key="1">
    <citation type="submission" date="2021-02" db="EMBL/GenBank/DDBJ databases">
        <authorList>
            <person name="Dougan E. K."/>
            <person name="Rhodes N."/>
            <person name="Thang M."/>
            <person name="Chan C."/>
        </authorList>
    </citation>
    <scope>NUCLEOTIDE SEQUENCE</scope>
</reference>
<dbReference type="AlphaFoldDB" id="A0A812I810"/>
<feature type="transmembrane region" description="Helical" evidence="1">
    <location>
        <begin position="680"/>
        <end position="699"/>
    </location>
</feature>
<feature type="transmembrane region" description="Helical" evidence="1">
    <location>
        <begin position="633"/>
        <end position="659"/>
    </location>
</feature>
<feature type="transmembrane region" description="Helical" evidence="1">
    <location>
        <begin position="877"/>
        <end position="894"/>
    </location>
</feature>
<dbReference type="OrthoDB" id="422471at2759"/>
<name>A0A812I810_9DINO</name>
<protein>
    <submittedName>
        <fullName evidence="2">YtlA protein</fullName>
    </submittedName>
</protein>
<dbReference type="Proteomes" id="UP000604046">
    <property type="component" value="Unassembled WGS sequence"/>
</dbReference>
<feature type="transmembrane region" description="Helical" evidence="1">
    <location>
        <begin position="769"/>
        <end position="789"/>
    </location>
</feature>
<evidence type="ECO:0000313" key="2">
    <source>
        <dbReference type="EMBL" id="CAE7022271.1"/>
    </source>
</evidence>
<dbReference type="InterPro" id="IPR007498">
    <property type="entry name" value="PqiA-like"/>
</dbReference>
<keyword evidence="1" id="KW-0472">Membrane</keyword>
<keyword evidence="1" id="KW-1133">Transmembrane helix</keyword>
<feature type="transmembrane region" description="Helical" evidence="1">
    <location>
        <begin position="722"/>
        <end position="742"/>
    </location>
</feature>
<feature type="transmembrane region" description="Helical" evidence="1">
    <location>
        <begin position="571"/>
        <end position="593"/>
    </location>
</feature>
<accession>A0A812I810</accession>
<organism evidence="2 3">
    <name type="scientific">Symbiodinium natans</name>
    <dbReference type="NCBI Taxonomy" id="878477"/>
    <lineage>
        <taxon>Eukaryota</taxon>
        <taxon>Sar</taxon>
        <taxon>Alveolata</taxon>
        <taxon>Dinophyceae</taxon>
        <taxon>Suessiales</taxon>
        <taxon>Symbiodiniaceae</taxon>
        <taxon>Symbiodinium</taxon>
    </lineage>
</organism>
<evidence type="ECO:0000313" key="3">
    <source>
        <dbReference type="Proteomes" id="UP000604046"/>
    </source>
</evidence>
<dbReference type="Pfam" id="PF04403">
    <property type="entry name" value="PqiA"/>
    <property type="match status" value="1"/>
</dbReference>
<dbReference type="EMBL" id="CAJNDS010000175">
    <property type="protein sequence ID" value="CAE7022271.1"/>
    <property type="molecule type" value="Genomic_DNA"/>
</dbReference>
<keyword evidence="1" id="KW-0812">Transmembrane</keyword>
<feature type="transmembrane region" description="Helical" evidence="1">
    <location>
        <begin position="495"/>
        <end position="513"/>
    </location>
</feature>
<dbReference type="PANTHER" id="PTHR34730">
    <property type="entry name" value="UNNAMED PRODUCT"/>
    <property type="match status" value="1"/>
</dbReference>
<comment type="caution">
    <text evidence="2">The sequence shown here is derived from an EMBL/GenBank/DDBJ whole genome shotgun (WGS) entry which is preliminary data.</text>
</comment>
<feature type="transmembrane region" description="Helical" evidence="1">
    <location>
        <begin position="834"/>
        <end position="857"/>
    </location>
</feature>